<dbReference type="EMBL" id="PYFQ01000007">
    <property type="protein sequence ID" value="PSK37770.1"/>
    <property type="molecule type" value="Genomic_DNA"/>
</dbReference>
<sequence length="149" mass="16801">MFRASARAARINFRRFNSSGHHDAPAPSQNEIDVTKVFGVALLAGVSLFFYRSTKEPVIKTPLYNQVEERVQMRNEAYARKYKTSFIKSFIRDKGGIGLKQHRREVIGAVPTTAIPTHSPYGNQFGAGIKTADLGPRKERIKYYAPLEN</sequence>
<evidence type="ECO:0000313" key="1">
    <source>
        <dbReference type="EMBL" id="PSK37770.1"/>
    </source>
</evidence>
<reference evidence="1 2" key="1">
    <citation type="submission" date="2018-03" db="EMBL/GenBank/DDBJ databases">
        <title>Candida pseudohaemulonii genome assembly and annotation.</title>
        <authorList>
            <person name="Munoz J.F."/>
            <person name="Gade L.G."/>
            <person name="Chow N.A."/>
            <person name="Litvintseva A.P."/>
            <person name="Loparev V.N."/>
            <person name="Cuomo C.A."/>
        </authorList>
    </citation>
    <scope>NUCLEOTIDE SEQUENCE [LARGE SCALE GENOMIC DNA]</scope>
    <source>
        <strain evidence="1 2">B12108</strain>
    </source>
</reference>
<gene>
    <name evidence="1" type="ORF">C7M61_003014</name>
</gene>
<protein>
    <submittedName>
        <fullName evidence="1">Uncharacterized protein</fullName>
    </submittedName>
</protein>
<dbReference type="VEuPathDB" id="FungiDB:C7M61_003014"/>
<name>A0A2P7YPA2_9ASCO</name>
<organism evidence="1 2">
    <name type="scientific">Candidozyma pseudohaemuli</name>
    <dbReference type="NCBI Taxonomy" id="418784"/>
    <lineage>
        <taxon>Eukaryota</taxon>
        <taxon>Fungi</taxon>
        <taxon>Dikarya</taxon>
        <taxon>Ascomycota</taxon>
        <taxon>Saccharomycotina</taxon>
        <taxon>Pichiomycetes</taxon>
        <taxon>Metschnikowiaceae</taxon>
        <taxon>Candidozyma</taxon>
    </lineage>
</organism>
<dbReference type="GeneID" id="36566403"/>
<keyword evidence="2" id="KW-1185">Reference proteome</keyword>
<dbReference type="AlphaFoldDB" id="A0A2P7YPA2"/>
<accession>A0A2P7YPA2</accession>
<dbReference type="RefSeq" id="XP_024713280.1">
    <property type="nucleotide sequence ID" value="XM_024858370.1"/>
</dbReference>
<comment type="caution">
    <text evidence="1">The sequence shown here is derived from an EMBL/GenBank/DDBJ whole genome shotgun (WGS) entry which is preliminary data.</text>
</comment>
<dbReference type="Proteomes" id="UP000241107">
    <property type="component" value="Unassembled WGS sequence"/>
</dbReference>
<dbReference type="OrthoDB" id="4003242at2759"/>
<proteinExistence type="predicted"/>
<evidence type="ECO:0000313" key="2">
    <source>
        <dbReference type="Proteomes" id="UP000241107"/>
    </source>
</evidence>